<evidence type="ECO:0000256" key="5">
    <source>
        <dbReference type="ARBA" id="ARBA00022737"/>
    </source>
</evidence>
<evidence type="ECO:0000256" key="2">
    <source>
        <dbReference type="ARBA" id="ARBA00022603"/>
    </source>
</evidence>
<dbReference type="PROSITE" id="PS51680">
    <property type="entry name" value="SAM_MT_DRM"/>
    <property type="match status" value="1"/>
</dbReference>
<evidence type="ECO:0000256" key="6">
    <source>
        <dbReference type="ARBA" id="ARBA00023125"/>
    </source>
</evidence>
<keyword evidence="10" id="KW-1185">Reference proteome</keyword>
<dbReference type="GO" id="GO:0003886">
    <property type="term" value="F:DNA (cytosine-5-)-methyltransferase activity"/>
    <property type="evidence" value="ECO:0007669"/>
    <property type="project" value="TreeGrafter"/>
</dbReference>
<dbReference type="InterPro" id="IPR050390">
    <property type="entry name" value="C5-Methyltransferase"/>
</dbReference>
<dbReference type="GO" id="GO:0032259">
    <property type="term" value="P:methylation"/>
    <property type="evidence" value="ECO:0007669"/>
    <property type="project" value="UniProtKB-KW"/>
</dbReference>
<keyword evidence="2" id="KW-0489">Methyltransferase</keyword>
<evidence type="ECO:0000256" key="4">
    <source>
        <dbReference type="ARBA" id="ARBA00022691"/>
    </source>
</evidence>
<evidence type="ECO:0000313" key="10">
    <source>
        <dbReference type="Proteomes" id="UP000594638"/>
    </source>
</evidence>
<dbReference type="OrthoDB" id="1995741at2759"/>
<evidence type="ECO:0000313" key="9">
    <source>
        <dbReference type="EMBL" id="CAA2999691.1"/>
    </source>
</evidence>
<gene>
    <name evidence="9" type="ORF">OLEA9_A029002</name>
</gene>
<evidence type="ECO:0000256" key="7">
    <source>
        <dbReference type="ARBA" id="ARBA00023242"/>
    </source>
</evidence>
<evidence type="ECO:0000256" key="1">
    <source>
        <dbReference type="ARBA" id="ARBA00004123"/>
    </source>
</evidence>
<keyword evidence="5" id="KW-0677">Repeat</keyword>
<organism evidence="9 10">
    <name type="scientific">Olea europaea subsp. europaea</name>
    <dbReference type="NCBI Taxonomy" id="158383"/>
    <lineage>
        <taxon>Eukaryota</taxon>
        <taxon>Viridiplantae</taxon>
        <taxon>Streptophyta</taxon>
        <taxon>Embryophyta</taxon>
        <taxon>Tracheophyta</taxon>
        <taxon>Spermatophyta</taxon>
        <taxon>Magnoliopsida</taxon>
        <taxon>eudicotyledons</taxon>
        <taxon>Gunneridae</taxon>
        <taxon>Pentapetalae</taxon>
        <taxon>asterids</taxon>
        <taxon>lamiids</taxon>
        <taxon>Lamiales</taxon>
        <taxon>Oleaceae</taxon>
        <taxon>Oleeae</taxon>
        <taxon>Olea</taxon>
    </lineage>
</organism>
<accession>A0A8S0T4C6</accession>
<proteinExistence type="predicted"/>
<sequence>MLIYVASLIFAGPESSIAELTDFSCAAQLSRKAEVYLPDDDLKQLADLAPKGVWDTISRFLYDIELGFIDSKYFCAMVRKRGYVHNLPKQILSCSSSHTHPSSKHFPCRESGGSNGILEKKLNCIQTALGCVKLTERIRNALERFDGDPPTFVQKSILGECH</sequence>
<comment type="caution">
    <text evidence="9">The sequence shown here is derived from an EMBL/GenBank/DDBJ whole genome shotgun (WGS) entry which is preliminary data.</text>
</comment>
<dbReference type="PANTHER" id="PTHR23068">
    <property type="entry name" value="DNA CYTOSINE-5- -METHYLTRANSFERASE 3-RELATED"/>
    <property type="match status" value="1"/>
</dbReference>
<evidence type="ECO:0000259" key="8">
    <source>
        <dbReference type="PROSITE" id="PS51680"/>
    </source>
</evidence>
<protein>
    <submittedName>
        <fullName evidence="9">DNA (Cytosine-5)-methyltransferase DRM2-like isoform X1</fullName>
    </submittedName>
</protein>
<dbReference type="Gramene" id="OE9A029002T1">
    <property type="protein sequence ID" value="OE9A029002C1"/>
    <property type="gene ID" value="OE9A029002"/>
</dbReference>
<comment type="subcellular location">
    <subcellularLocation>
        <location evidence="1">Nucleus</location>
    </subcellularLocation>
</comment>
<keyword evidence="7" id="KW-0539">Nucleus</keyword>
<feature type="domain" description="SAM-dependent MTase DRM-type" evidence="8">
    <location>
        <begin position="32"/>
        <end position="162"/>
    </location>
</feature>
<dbReference type="PANTHER" id="PTHR23068:SF25">
    <property type="entry name" value="DNA (CYTOSINE-5)-METHYLTRANSFERASE DRM2"/>
    <property type="match status" value="1"/>
</dbReference>
<keyword evidence="4" id="KW-0949">S-adenosyl-L-methionine</keyword>
<keyword evidence="3" id="KW-0808">Transferase</keyword>
<dbReference type="EMBL" id="CACTIH010005646">
    <property type="protein sequence ID" value="CAA2999691.1"/>
    <property type="molecule type" value="Genomic_DNA"/>
</dbReference>
<dbReference type="GO" id="GO:0005634">
    <property type="term" value="C:nucleus"/>
    <property type="evidence" value="ECO:0007669"/>
    <property type="project" value="UniProtKB-SubCell"/>
</dbReference>
<dbReference type="InterPro" id="IPR030380">
    <property type="entry name" value="SAM_MeTfrase_DRM"/>
</dbReference>
<reference evidence="9 10" key="1">
    <citation type="submission" date="2019-12" db="EMBL/GenBank/DDBJ databases">
        <authorList>
            <person name="Alioto T."/>
            <person name="Alioto T."/>
            <person name="Gomez Garrido J."/>
        </authorList>
    </citation>
    <scope>NUCLEOTIDE SEQUENCE [LARGE SCALE GENOMIC DNA]</scope>
</reference>
<name>A0A8S0T4C6_OLEEU</name>
<dbReference type="GO" id="GO:0003677">
    <property type="term" value="F:DNA binding"/>
    <property type="evidence" value="ECO:0007669"/>
    <property type="project" value="UniProtKB-KW"/>
</dbReference>
<evidence type="ECO:0000256" key="3">
    <source>
        <dbReference type="ARBA" id="ARBA00022679"/>
    </source>
</evidence>
<dbReference type="Proteomes" id="UP000594638">
    <property type="component" value="Unassembled WGS sequence"/>
</dbReference>
<dbReference type="AlphaFoldDB" id="A0A8S0T4C6"/>
<keyword evidence="6" id="KW-0238">DNA-binding</keyword>